<dbReference type="HOGENOM" id="CLU_101036_0_0_1"/>
<dbReference type="SUPFAM" id="SSF143744">
    <property type="entry name" value="GlcG-like"/>
    <property type="match status" value="1"/>
</dbReference>
<proteinExistence type="predicted"/>
<dbReference type="Gene3D" id="3.30.450.150">
    <property type="entry name" value="Haem-degrading domain"/>
    <property type="match status" value="1"/>
</dbReference>
<name>A0A0C2XXF6_SERVB</name>
<evidence type="ECO:0000313" key="2">
    <source>
        <dbReference type="EMBL" id="KIM33537.1"/>
    </source>
</evidence>
<keyword evidence="3" id="KW-1185">Reference proteome</keyword>
<dbReference type="PANTHER" id="PTHR28255">
    <property type="match status" value="1"/>
</dbReference>
<dbReference type="InterPro" id="IPR005624">
    <property type="entry name" value="PduO/GlcC-like"/>
</dbReference>
<reference evidence="2 3" key="1">
    <citation type="submission" date="2014-04" db="EMBL/GenBank/DDBJ databases">
        <authorList>
            <consortium name="DOE Joint Genome Institute"/>
            <person name="Kuo A."/>
            <person name="Zuccaro A."/>
            <person name="Kohler A."/>
            <person name="Nagy L.G."/>
            <person name="Floudas D."/>
            <person name="Copeland A."/>
            <person name="Barry K.W."/>
            <person name="Cichocki N."/>
            <person name="Veneault-Fourrey C."/>
            <person name="LaButti K."/>
            <person name="Lindquist E.A."/>
            <person name="Lipzen A."/>
            <person name="Lundell T."/>
            <person name="Morin E."/>
            <person name="Murat C."/>
            <person name="Sun H."/>
            <person name="Tunlid A."/>
            <person name="Henrissat B."/>
            <person name="Grigoriev I.V."/>
            <person name="Hibbett D.S."/>
            <person name="Martin F."/>
            <person name="Nordberg H.P."/>
            <person name="Cantor M.N."/>
            <person name="Hua S.X."/>
        </authorList>
    </citation>
    <scope>NUCLEOTIDE SEQUENCE [LARGE SCALE GENOMIC DNA]</scope>
    <source>
        <strain evidence="2 3">MAFF 305830</strain>
    </source>
</reference>
<dbReference type="Proteomes" id="UP000054097">
    <property type="component" value="Unassembled WGS sequence"/>
</dbReference>
<dbReference type="EMBL" id="KN824278">
    <property type="protein sequence ID" value="KIM33537.1"/>
    <property type="molecule type" value="Genomic_DNA"/>
</dbReference>
<dbReference type="PANTHER" id="PTHR28255:SF1">
    <property type="entry name" value="UPF0303 PROTEIN YBR137W"/>
    <property type="match status" value="1"/>
</dbReference>
<dbReference type="Pfam" id="PF03928">
    <property type="entry name" value="HbpS-like"/>
    <property type="match status" value="1"/>
</dbReference>
<feature type="region of interest" description="Disordered" evidence="1">
    <location>
        <begin position="145"/>
        <end position="165"/>
    </location>
</feature>
<dbReference type="OrthoDB" id="2209940at2759"/>
<organism evidence="2 3">
    <name type="scientific">Serendipita vermifera MAFF 305830</name>
    <dbReference type="NCBI Taxonomy" id="933852"/>
    <lineage>
        <taxon>Eukaryota</taxon>
        <taxon>Fungi</taxon>
        <taxon>Dikarya</taxon>
        <taxon>Basidiomycota</taxon>
        <taxon>Agaricomycotina</taxon>
        <taxon>Agaricomycetes</taxon>
        <taxon>Sebacinales</taxon>
        <taxon>Serendipitaceae</taxon>
        <taxon>Serendipita</taxon>
    </lineage>
</organism>
<evidence type="ECO:0000256" key="1">
    <source>
        <dbReference type="SAM" id="MobiDB-lite"/>
    </source>
</evidence>
<accession>A0A0C2XXF6</accession>
<gene>
    <name evidence="2" type="ORF">M408DRAFT_326229</name>
</gene>
<dbReference type="InterPro" id="IPR010371">
    <property type="entry name" value="YBR137W-like"/>
</dbReference>
<dbReference type="AlphaFoldDB" id="A0A0C2XXF6"/>
<evidence type="ECO:0000313" key="3">
    <source>
        <dbReference type="Proteomes" id="UP000054097"/>
    </source>
</evidence>
<dbReference type="InterPro" id="IPR038084">
    <property type="entry name" value="PduO/GlcC-like_sf"/>
</dbReference>
<dbReference type="STRING" id="933852.A0A0C2XXF6"/>
<reference evidence="3" key="2">
    <citation type="submission" date="2015-01" db="EMBL/GenBank/DDBJ databases">
        <title>Evolutionary Origins and Diversification of the Mycorrhizal Mutualists.</title>
        <authorList>
            <consortium name="DOE Joint Genome Institute"/>
            <consortium name="Mycorrhizal Genomics Consortium"/>
            <person name="Kohler A."/>
            <person name="Kuo A."/>
            <person name="Nagy L.G."/>
            <person name="Floudas D."/>
            <person name="Copeland A."/>
            <person name="Barry K.W."/>
            <person name="Cichocki N."/>
            <person name="Veneault-Fourrey C."/>
            <person name="LaButti K."/>
            <person name="Lindquist E.A."/>
            <person name="Lipzen A."/>
            <person name="Lundell T."/>
            <person name="Morin E."/>
            <person name="Murat C."/>
            <person name="Riley R."/>
            <person name="Ohm R."/>
            <person name="Sun H."/>
            <person name="Tunlid A."/>
            <person name="Henrissat B."/>
            <person name="Grigoriev I.V."/>
            <person name="Hibbett D.S."/>
            <person name="Martin F."/>
        </authorList>
    </citation>
    <scope>NUCLEOTIDE SEQUENCE [LARGE SCALE GENOMIC DNA]</scope>
    <source>
        <strain evidence="3">MAFF 305830</strain>
    </source>
</reference>
<feature type="non-terminal residue" evidence="2">
    <location>
        <position position="1"/>
    </location>
</feature>
<sequence length="165" mass="17891">DAYTLGQHIRKRFRASQRHSKGRGVAIAIKSVAGHILFACSVGESGDVNLESWSCIEGMIATAIKTGHSSYYIERSLASRGRNPEQIGLGFPEYRLDGGAFPIWLTNVTATPVAVAAAYGESSQEDHQLIVKSIRDYLIKVGDEAMGEGSPRSTHRRVASVASMR</sequence>
<protein>
    <submittedName>
        <fullName evidence="2">Uncharacterized protein</fullName>
    </submittedName>
</protein>